<name>A0AAD7WBK3_9TELE</name>
<reference evidence="1" key="1">
    <citation type="journal article" date="2023" name="Science">
        <title>Genome structures resolve the early diversification of teleost fishes.</title>
        <authorList>
            <person name="Parey E."/>
            <person name="Louis A."/>
            <person name="Montfort J."/>
            <person name="Bouchez O."/>
            <person name="Roques C."/>
            <person name="Iampietro C."/>
            <person name="Lluch J."/>
            <person name="Castinel A."/>
            <person name="Donnadieu C."/>
            <person name="Desvignes T."/>
            <person name="Floi Bucao C."/>
            <person name="Jouanno E."/>
            <person name="Wen M."/>
            <person name="Mejri S."/>
            <person name="Dirks R."/>
            <person name="Jansen H."/>
            <person name="Henkel C."/>
            <person name="Chen W.J."/>
            <person name="Zahm M."/>
            <person name="Cabau C."/>
            <person name="Klopp C."/>
            <person name="Thompson A.W."/>
            <person name="Robinson-Rechavi M."/>
            <person name="Braasch I."/>
            <person name="Lecointre G."/>
            <person name="Bobe J."/>
            <person name="Postlethwait J.H."/>
            <person name="Berthelot C."/>
            <person name="Roest Crollius H."/>
            <person name="Guiguen Y."/>
        </authorList>
    </citation>
    <scope>NUCLEOTIDE SEQUENCE</scope>
    <source>
        <strain evidence="1">NC1722</strain>
    </source>
</reference>
<dbReference type="AlphaFoldDB" id="A0AAD7WBK3"/>
<dbReference type="Proteomes" id="UP001221898">
    <property type="component" value="Unassembled WGS sequence"/>
</dbReference>
<evidence type="ECO:0000313" key="1">
    <source>
        <dbReference type="EMBL" id="KAJ8390570.1"/>
    </source>
</evidence>
<accession>A0AAD7WBK3</accession>
<gene>
    <name evidence="1" type="ORF">AAFF_G00101760</name>
</gene>
<dbReference type="EMBL" id="JAINUG010000167">
    <property type="protein sequence ID" value="KAJ8390570.1"/>
    <property type="molecule type" value="Genomic_DNA"/>
</dbReference>
<comment type="caution">
    <text evidence="1">The sequence shown here is derived from an EMBL/GenBank/DDBJ whole genome shotgun (WGS) entry which is preliminary data.</text>
</comment>
<sequence>MGHLEEDNQALRTELHRVKQKLAKTDPQSQKQRLSDATHILIHRGTNVLSTRSIDVAKALKQVAAKATEEHPAVKVSISTLLSRLDMPQRVIHSINAEVS</sequence>
<organism evidence="1 2">
    <name type="scientific">Aldrovandia affinis</name>
    <dbReference type="NCBI Taxonomy" id="143900"/>
    <lineage>
        <taxon>Eukaryota</taxon>
        <taxon>Metazoa</taxon>
        <taxon>Chordata</taxon>
        <taxon>Craniata</taxon>
        <taxon>Vertebrata</taxon>
        <taxon>Euteleostomi</taxon>
        <taxon>Actinopterygii</taxon>
        <taxon>Neopterygii</taxon>
        <taxon>Teleostei</taxon>
        <taxon>Notacanthiformes</taxon>
        <taxon>Halosauridae</taxon>
        <taxon>Aldrovandia</taxon>
    </lineage>
</organism>
<evidence type="ECO:0000313" key="2">
    <source>
        <dbReference type="Proteomes" id="UP001221898"/>
    </source>
</evidence>
<proteinExistence type="predicted"/>
<protein>
    <submittedName>
        <fullName evidence="1">Uncharacterized protein</fullName>
    </submittedName>
</protein>
<keyword evidence="2" id="KW-1185">Reference proteome</keyword>